<organism evidence="1 2">
    <name type="scientific">Multifurca ochricompacta</name>
    <dbReference type="NCBI Taxonomy" id="376703"/>
    <lineage>
        <taxon>Eukaryota</taxon>
        <taxon>Fungi</taxon>
        <taxon>Dikarya</taxon>
        <taxon>Basidiomycota</taxon>
        <taxon>Agaricomycotina</taxon>
        <taxon>Agaricomycetes</taxon>
        <taxon>Russulales</taxon>
        <taxon>Russulaceae</taxon>
        <taxon>Multifurca</taxon>
    </lineage>
</organism>
<protein>
    <submittedName>
        <fullName evidence="1">Uncharacterized protein</fullName>
    </submittedName>
</protein>
<dbReference type="EMBL" id="WTXG01000003">
    <property type="protein sequence ID" value="KAI0306779.1"/>
    <property type="molecule type" value="Genomic_DNA"/>
</dbReference>
<comment type="caution">
    <text evidence="1">The sequence shown here is derived from an EMBL/GenBank/DDBJ whole genome shotgun (WGS) entry which is preliminary data.</text>
</comment>
<keyword evidence="2" id="KW-1185">Reference proteome</keyword>
<gene>
    <name evidence="1" type="ORF">B0F90DRAFT_818223</name>
</gene>
<reference evidence="1" key="1">
    <citation type="journal article" date="2022" name="New Phytol.">
        <title>Evolutionary transition to the ectomycorrhizal habit in the genomes of a hyperdiverse lineage of mushroom-forming fungi.</title>
        <authorList>
            <person name="Looney B."/>
            <person name="Miyauchi S."/>
            <person name="Morin E."/>
            <person name="Drula E."/>
            <person name="Courty P.E."/>
            <person name="Kohler A."/>
            <person name="Kuo A."/>
            <person name="LaButti K."/>
            <person name="Pangilinan J."/>
            <person name="Lipzen A."/>
            <person name="Riley R."/>
            <person name="Andreopoulos W."/>
            <person name="He G."/>
            <person name="Johnson J."/>
            <person name="Nolan M."/>
            <person name="Tritt A."/>
            <person name="Barry K.W."/>
            <person name="Grigoriev I.V."/>
            <person name="Nagy L.G."/>
            <person name="Hibbett D."/>
            <person name="Henrissat B."/>
            <person name="Matheny P.B."/>
            <person name="Labbe J."/>
            <person name="Martin F.M."/>
        </authorList>
    </citation>
    <scope>NUCLEOTIDE SEQUENCE</scope>
    <source>
        <strain evidence="1">BPL690</strain>
    </source>
</reference>
<sequence>MEVEVDKVDMIWVTHGRGQGTNNDSECLQLFHFHPSLTLRHSQVALLPIGVNILLASHPHHVRAQTTVTLTIPTTIVLAIRVALHATIQMDEHETTITATTDDMIPGITSLTERTMTTGGTTTATVHATVTMAATDAATNVVVTMKSGITTEDVITETVATTRAIARRVDVPGVVGGMDDRGHLVAVQLPEVVVGGPQRLHPVVVHPVGVPQMPARLWM</sequence>
<evidence type="ECO:0000313" key="2">
    <source>
        <dbReference type="Proteomes" id="UP001203297"/>
    </source>
</evidence>
<proteinExistence type="predicted"/>
<dbReference type="Proteomes" id="UP001203297">
    <property type="component" value="Unassembled WGS sequence"/>
</dbReference>
<dbReference type="AlphaFoldDB" id="A0AAD4QSC0"/>
<name>A0AAD4QSC0_9AGAM</name>
<evidence type="ECO:0000313" key="1">
    <source>
        <dbReference type="EMBL" id="KAI0306779.1"/>
    </source>
</evidence>
<accession>A0AAD4QSC0</accession>